<dbReference type="InterPro" id="IPR045378">
    <property type="entry name" value="LNT_N"/>
</dbReference>
<comment type="subcellular location">
    <subcellularLocation>
        <location evidence="1 9">Cell membrane</location>
        <topology evidence="1 9">Multi-pass membrane protein</topology>
    </subcellularLocation>
</comment>
<dbReference type="SUPFAM" id="SSF56317">
    <property type="entry name" value="Carbon-nitrogen hydrolase"/>
    <property type="match status" value="1"/>
</dbReference>
<evidence type="ECO:0000313" key="12">
    <source>
        <dbReference type="Proteomes" id="UP000015455"/>
    </source>
</evidence>
<keyword evidence="12" id="KW-1185">Reference proteome</keyword>
<comment type="pathway">
    <text evidence="9">Protein modification; lipoprotein biosynthesis (N-acyl transfer).</text>
</comment>
<evidence type="ECO:0000256" key="7">
    <source>
        <dbReference type="ARBA" id="ARBA00023136"/>
    </source>
</evidence>
<dbReference type="Gene3D" id="3.60.110.10">
    <property type="entry name" value="Carbon-nitrogen hydrolase"/>
    <property type="match status" value="1"/>
</dbReference>
<evidence type="ECO:0000313" key="11">
    <source>
        <dbReference type="EMBL" id="EPZ15372.1"/>
    </source>
</evidence>
<dbReference type="InterPro" id="IPR036526">
    <property type="entry name" value="C-N_Hydrolase_sf"/>
</dbReference>
<name>S9ZPC7_9RHOO</name>
<reference evidence="11 12" key="1">
    <citation type="submission" date="2013-06" db="EMBL/GenBank/DDBJ databases">
        <title>Draft genome sequence of Thauera terpenica.</title>
        <authorList>
            <person name="Liu B."/>
            <person name="Frostegard A.H."/>
            <person name="Shapleigh J.P."/>
        </authorList>
    </citation>
    <scope>NUCLEOTIDE SEQUENCE [LARGE SCALE GENOMIC DNA]</scope>
    <source>
        <strain evidence="11 12">58Eu</strain>
    </source>
</reference>
<dbReference type="RefSeq" id="WP_021249766.1">
    <property type="nucleotide sequence ID" value="NZ_ATJV01000059.1"/>
</dbReference>
<dbReference type="PANTHER" id="PTHR38686:SF1">
    <property type="entry name" value="APOLIPOPROTEIN N-ACYLTRANSFERASE"/>
    <property type="match status" value="1"/>
</dbReference>
<dbReference type="Pfam" id="PF00795">
    <property type="entry name" value="CN_hydrolase"/>
    <property type="match status" value="1"/>
</dbReference>
<comment type="similarity">
    <text evidence="2 9">Belongs to the CN hydrolase family. Apolipoprotein N-acyltransferase subfamily.</text>
</comment>
<dbReference type="CDD" id="cd07571">
    <property type="entry name" value="ALP_N-acyl_transferase"/>
    <property type="match status" value="1"/>
</dbReference>
<evidence type="ECO:0000256" key="5">
    <source>
        <dbReference type="ARBA" id="ARBA00022692"/>
    </source>
</evidence>
<dbReference type="NCBIfam" id="TIGR00546">
    <property type="entry name" value="lnt"/>
    <property type="match status" value="1"/>
</dbReference>
<evidence type="ECO:0000256" key="1">
    <source>
        <dbReference type="ARBA" id="ARBA00004651"/>
    </source>
</evidence>
<evidence type="ECO:0000256" key="2">
    <source>
        <dbReference type="ARBA" id="ARBA00010065"/>
    </source>
</evidence>
<keyword evidence="5 9" id="KW-0812">Transmembrane</keyword>
<dbReference type="InterPro" id="IPR004563">
    <property type="entry name" value="Apolipo_AcylTrfase"/>
</dbReference>
<keyword evidence="3 9" id="KW-1003">Cell membrane</keyword>
<dbReference type="EMBL" id="ATJV01000059">
    <property type="protein sequence ID" value="EPZ15372.1"/>
    <property type="molecule type" value="Genomic_DNA"/>
</dbReference>
<keyword evidence="4 9" id="KW-0808">Transferase</keyword>
<feature type="domain" description="CN hydrolase" evidence="10">
    <location>
        <begin position="225"/>
        <end position="465"/>
    </location>
</feature>
<accession>S9ZPC7</accession>
<dbReference type="Pfam" id="PF20154">
    <property type="entry name" value="LNT_N"/>
    <property type="match status" value="1"/>
</dbReference>
<dbReference type="HAMAP" id="MF_01148">
    <property type="entry name" value="Lnt"/>
    <property type="match status" value="1"/>
</dbReference>
<dbReference type="EC" id="2.3.1.269" evidence="9"/>
<evidence type="ECO:0000256" key="3">
    <source>
        <dbReference type="ARBA" id="ARBA00022475"/>
    </source>
</evidence>
<gene>
    <name evidence="9" type="primary">lnt</name>
    <name evidence="11" type="ORF">M622_04365</name>
</gene>
<sequence>MRRRVLLALLAGGASVLAFEPFALFPLALLSLAALAWLLRAVERTRDGFWLGFAWGWGAFIAGVSWLYVALNRYGGMPAPLAGLAIALFCAYLALYPALVGAAFVRLRCAGWGRAPLAGALLFGALWLCGEWLRGVVFTGFPWLAMGYSQTPPSPLAGYLPLLGVYGVGGVLAFLAGLIAFVDGRRRATGWRPALLALAVLGVGSGLLERAWTVPSGEPIKVALVQTDFAQSLKWDPQHFAEVLQINLDLVRDEFLRADPPAIVVLPETTLPTLFDRLPEAYVEALAGFAREAGGDLVLGVFRRDEHDNIYNSAISLGRAPQQHYAKHHLVPFGEYSPPLFGWFYRLASIPMSDQTGGGPDQPPMALAGQRVALNICYEDLFGAELIRALPQATMLLNISNLAWYGDSFAQPQHLQIARVRALESGRPMLRSTNTGMTAIVQPDGRVSAVLPAFERGVLRATVQGYVGLTPYARWGDRLALGAALCALALIGVRRARRPESQ</sequence>
<dbReference type="UniPathway" id="UPA00666"/>
<dbReference type="OrthoDB" id="9804277at2"/>
<dbReference type="eggNOG" id="COG0815">
    <property type="taxonomic scope" value="Bacteria"/>
</dbReference>
<feature type="transmembrane region" description="Helical" evidence="9">
    <location>
        <begin position="24"/>
        <end position="42"/>
    </location>
</feature>
<evidence type="ECO:0000256" key="6">
    <source>
        <dbReference type="ARBA" id="ARBA00022989"/>
    </source>
</evidence>
<dbReference type="STRING" id="1348657.M622_04365"/>
<dbReference type="GO" id="GO:0005886">
    <property type="term" value="C:plasma membrane"/>
    <property type="evidence" value="ECO:0007669"/>
    <property type="project" value="UniProtKB-SubCell"/>
</dbReference>
<comment type="caution">
    <text evidence="11">The sequence shown here is derived from an EMBL/GenBank/DDBJ whole genome shotgun (WGS) entry which is preliminary data.</text>
</comment>
<evidence type="ECO:0000256" key="8">
    <source>
        <dbReference type="ARBA" id="ARBA00023315"/>
    </source>
</evidence>
<dbReference type="GO" id="GO:0016410">
    <property type="term" value="F:N-acyltransferase activity"/>
    <property type="evidence" value="ECO:0007669"/>
    <property type="project" value="UniProtKB-UniRule"/>
</dbReference>
<comment type="catalytic activity">
    <reaction evidence="9">
        <text>N-terminal S-1,2-diacyl-sn-glyceryl-L-cysteinyl-[lipoprotein] + a glycerophospholipid = N-acyl-S-1,2-diacyl-sn-glyceryl-L-cysteinyl-[lipoprotein] + a 2-acyl-sn-glycero-3-phospholipid + H(+)</text>
        <dbReference type="Rhea" id="RHEA:48228"/>
        <dbReference type="Rhea" id="RHEA-COMP:14681"/>
        <dbReference type="Rhea" id="RHEA-COMP:14684"/>
        <dbReference type="ChEBI" id="CHEBI:15378"/>
        <dbReference type="ChEBI" id="CHEBI:136912"/>
        <dbReference type="ChEBI" id="CHEBI:140656"/>
        <dbReference type="ChEBI" id="CHEBI:140657"/>
        <dbReference type="ChEBI" id="CHEBI:140660"/>
        <dbReference type="EC" id="2.3.1.269"/>
    </reaction>
</comment>
<feature type="transmembrane region" description="Helical" evidence="9">
    <location>
        <begin position="156"/>
        <end position="182"/>
    </location>
</feature>
<dbReference type="PROSITE" id="PS50263">
    <property type="entry name" value="CN_HYDROLASE"/>
    <property type="match status" value="1"/>
</dbReference>
<comment type="function">
    <text evidence="9">Catalyzes the phospholipid dependent N-acylation of the N-terminal cysteine of apolipoprotein, the last step in lipoprotein maturation.</text>
</comment>
<feature type="transmembrane region" description="Helical" evidence="9">
    <location>
        <begin position="81"/>
        <end position="105"/>
    </location>
</feature>
<keyword evidence="8 9" id="KW-0012">Acyltransferase</keyword>
<evidence type="ECO:0000259" key="10">
    <source>
        <dbReference type="PROSITE" id="PS50263"/>
    </source>
</evidence>
<dbReference type="Proteomes" id="UP000015455">
    <property type="component" value="Unassembled WGS sequence"/>
</dbReference>
<evidence type="ECO:0000256" key="9">
    <source>
        <dbReference type="HAMAP-Rule" id="MF_01148"/>
    </source>
</evidence>
<keyword evidence="6 9" id="KW-1133">Transmembrane helix</keyword>
<feature type="transmembrane region" description="Helical" evidence="9">
    <location>
        <begin position="194"/>
        <end position="212"/>
    </location>
</feature>
<organism evidence="11 12">
    <name type="scientific">Thauera terpenica 58Eu</name>
    <dbReference type="NCBI Taxonomy" id="1348657"/>
    <lineage>
        <taxon>Bacteria</taxon>
        <taxon>Pseudomonadati</taxon>
        <taxon>Pseudomonadota</taxon>
        <taxon>Betaproteobacteria</taxon>
        <taxon>Rhodocyclales</taxon>
        <taxon>Zoogloeaceae</taxon>
        <taxon>Thauera</taxon>
    </lineage>
</organism>
<dbReference type="PATRIC" id="fig|1348657.5.peg.2353"/>
<feature type="transmembrane region" description="Helical" evidence="9">
    <location>
        <begin position="49"/>
        <end position="69"/>
    </location>
</feature>
<dbReference type="InterPro" id="IPR003010">
    <property type="entry name" value="C-N_Hydrolase"/>
</dbReference>
<protein>
    <recommendedName>
        <fullName evidence="9">Apolipoprotein N-acyltransferase</fullName>
        <shortName evidence="9">ALP N-acyltransferase</shortName>
        <ecNumber evidence="9">2.3.1.269</ecNumber>
    </recommendedName>
</protein>
<dbReference type="GO" id="GO:0042158">
    <property type="term" value="P:lipoprotein biosynthetic process"/>
    <property type="evidence" value="ECO:0007669"/>
    <property type="project" value="UniProtKB-UniRule"/>
</dbReference>
<feature type="transmembrane region" description="Helical" evidence="9">
    <location>
        <begin position="117"/>
        <end position="144"/>
    </location>
</feature>
<dbReference type="AlphaFoldDB" id="S9ZPC7"/>
<keyword evidence="7 9" id="KW-0472">Membrane</keyword>
<dbReference type="PANTHER" id="PTHR38686">
    <property type="entry name" value="APOLIPOPROTEIN N-ACYLTRANSFERASE"/>
    <property type="match status" value="1"/>
</dbReference>
<evidence type="ECO:0000256" key="4">
    <source>
        <dbReference type="ARBA" id="ARBA00022679"/>
    </source>
</evidence>
<proteinExistence type="inferred from homology"/>